<dbReference type="RefSeq" id="WP_058458199.1">
    <property type="nucleotide sequence ID" value="NZ_CAAAIY010000013.1"/>
</dbReference>
<proteinExistence type="predicted"/>
<protein>
    <submittedName>
        <fullName evidence="1">Uncharacterized protein</fullName>
    </submittedName>
</protein>
<dbReference type="Proteomes" id="UP000054695">
    <property type="component" value="Unassembled WGS sequence"/>
</dbReference>
<dbReference type="PATRIC" id="fig|447.4.peg.535"/>
<dbReference type="AlphaFoldDB" id="A0A0W0RZC3"/>
<accession>A0A0W0RZC3</accession>
<reference evidence="1 2" key="1">
    <citation type="submission" date="2015-11" db="EMBL/GenBank/DDBJ databases">
        <title>Genomic analysis of 38 Legionella species identifies large and diverse effector repertoires.</title>
        <authorList>
            <person name="Burstein D."/>
            <person name="Amaro F."/>
            <person name="Zusman T."/>
            <person name="Lifshitz Z."/>
            <person name="Cohen O."/>
            <person name="Gilbert J.A."/>
            <person name="Pupko T."/>
            <person name="Shuman H.A."/>
            <person name="Segal G."/>
        </authorList>
    </citation>
    <scope>NUCLEOTIDE SEQUENCE [LARGE SCALE GENOMIC DNA]</scope>
    <source>
        <strain evidence="1 2">WIGA</strain>
    </source>
</reference>
<keyword evidence="2" id="KW-1185">Reference proteome</keyword>
<sequence length="82" mass="9301">MEDAIPQGGGYPPRLSLLISLIMRPLIRLNLFGSFSNHFTHVIESLKTTLSLGKLFLVHHEIALKYSIFANMDLVERSINTY</sequence>
<organism evidence="1 2">
    <name type="scientific">Legionella bozemanae</name>
    <name type="common">Fluoribacter bozemanae</name>
    <dbReference type="NCBI Taxonomy" id="447"/>
    <lineage>
        <taxon>Bacteria</taxon>
        <taxon>Pseudomonadati</taxon>
        <taxon>Pseudomonadota</taxon>
        <taxon>Gammaproteobacteria</taxon>
        <taxon>Legionellales</taxon>
        <taxon>Legionellaceae</taxon>
        <taxon>Legionella</taxon>
    </lineage>
</organism>
<name>A0A0W0RZC3_LEGBO</name>
<evidence type="ECO:0000313" key="2">
    <source>
        <dbReference type="Proteomes" id="UP000054695"/>
    </source>
</evidence>
<dbReference type="EMBL" id="LNXU01000004">
    <property type="protein sequence ID" value="KTC76430.1"/>
    <property type="molecule type" value="Genomic_DNA"/>
</dbReference>
<evidence type="ECO:0000313" key="1">
    <source>
        <dbReference type="EMBL" id="KTC76430.1"/>
    </source>
</evidence>
<comment type="caution">
    <text evidence="1">The sequence shown here is derived from an EMBL/GenBank/DDBJ whole genome shotgun (WGS) entry which is preliminary data.</text>
</comment>
<gene>
    <name evidence="1" type="ORF">Lboz_0500</name>
</gene>